<name>A0ABY5EUW4_9HYPH</name>
<dbReference type="Proteomes" id="UP001059475">
    <property type="component" value="Chromosome"/>
</dbReference>
<sequence>MTTDKPQQQSLQQREGADFVSQSVFDKEYRLLAFKDKMALSTKDYVILFFLSLIILVFLVVVACIQPMGLFHVVSKEQAEAMFQENLHKTLLENLKDIFLMGFFSSEMSMTELYRAAGWNGVWAYILMMPQFILGALLALFPVVVVVRLMVKRELKGMVQQLEQQLGKSSQ</sequence>
<organism evidence="2 3">
    <name type="scientific">Bartonella harrusi</name>
    <dbReference type="NCBI Taxonomy" id="2961895"/>
    <lineage>
        <taxon>Bacteria</taxon>
        <taxon>Pseudomonadati</taxon>
        <taxon>Pseudomonadota</taxon>
        <taxon>Alphaproteobacteria</taxon>
        <taxon>Hyphomicrobiales</taxon>
        <taxon>Bartonellaceae</taxon>
        <taxon>Bartonella</taxon>
    </lineage>
</organism>
<evidence type="ECO:0000313" key="2">
    <source>
        <dbReference type="EMBL" id="UTO28188.1"/>
    </source>
</evidence>
<feature type="transmembrane region" description="Helical" evidence="1">
    <location>
        <begin position="122"/>
        <end position="151"/>
    </location>
</feature>
<reference evidence="2" key="1">
    <citation type="submission" date="2022-07" db="EMBL/GenBank/DDBJ databases">
        <title>First report of Bartonella spp. in marsupials in Brazil, with a description of Bartonella harrusi sp. nov. and new proposal for taxonomic reclassification of species of the genus Bartonella.</title>
        <authorList>
            <person name="Amaral R.B."/>
        </authorList>
    </citation>
    <scope>NUCLEOTIDE SEQUENCE</scope>
    <source>
        <strain evidence="2">117A</strain>
    </source>
</reference>
<keyword evidence="1" id="KW-0812">Transmembrane</keyword>
<evidence type="ECO:0000256" key="1">
    <source>
        <dbReference type="SAM" id="Phobius"/>
    </source>
</evidence>
<dbReference type="EMBL" id="CP101114">
    <property type="protein sequence ID" value="UTO28188.1"/>
    <property type="molecule type" value="Genomic_DNA"/>
</dbReference>
<keyword evidence="1" id="KW-1133">Transmembrane helix</keyword>
<gene>
    <name evidence="2" type="ORF">NMK50_08440</name>
</gene>
<proteinExistence type="predicted"/>
<protein>
    <recommendedName>
        <fullName evidence="4">DUF2798 domain-containing protein</fullName>
    </recommendedName>
</protein>
<accession>A0ABY5EUW4</accession>
<evidence type="ECO:0000313" key="3">
    <source>
        <dbReference type="Proteomes" id="UP001059475"/>
    </source>
</evidence>
<dbReference type="RefSeq" id="WP_254770097.1">
    <property type="nucleotide sequence ID" value="NZ_CP101114.1"/>
</dbReference>
<keyword evidence="1" id="KW-0472">Membrane</keyword>
<feature type="transmembrane region" description="Helical" evidence="1">
    <location>
        <begin position="45"/>
        <end position="68"/>
    </location>
</feature>
<keyword evidence="3" id="KW-1185">Reference proteome</keyword>
<evidence type="ECO:0008006" key="4">
    <source>
        <dbReference type="Google" id="ProtNLM"/>
    </source>
</evidence>